<evidence type="ECO:0000256" key="6">
    <source>
        <dbReference type="RuleBase" id="RU368027"/>
    </source>
</evidence>
<dbReference type="PANTHER" id="PTHR21738:SF0">
    <property type="entry name" value="RIBOSOMAL RNA PROCESSING PROTEIN 36 HOMOLOG"/>
    <property type="match status" value="1"/>
</dbReference>
<dbReference type="CTD" id="88745"/>
<dbReference type="Ensembl" id="ENSPKIT00000035759.1">
    <property type="protein sequence ID" value="ENSPKIP00000018919.1"/>
    <property type="gene ID" value="ENSPKIG00000004303.1"/>
</dbReference>
<dbReference type="AlphaFoldDB" id="A0A3B3RKD0"/>
<dbReference type="STRING" id="1676925.ENSPKIP00000018919"/>
<evidence type="ECO:0000313" key="9">
    <source>
        <dbReference type="Proteomes" id="UP000261540"/>
    </source>
</evidence>
<keyword evidence="3 6" id="KW-0690">Ribosome biogenesis</keyword>
<comment type="subunit">
    <text evidence="6">Associates with 90S and pre-40S pre-ribosomal particles.</text>
</comment>
<feature type="compositionally biased region" description="Basic and acidic residues" evidence="7">
    <location>
        <begin position="36"/>
        <end position="55"/>
    </location>
</feature>
<organism evidence="8 9">
    <name type="scientific">Paramormyrops kingsleyae</name>
    <dbReference type="NCBI Taxonomy" id="1676925"/>
    <lineage>
        <taxon>Eukaryota</taxon>
        <taxon>Metazoa</taxon>
        <taxon>Chordata</taxon>
        <taxon>Craniata</taxon>
        <taxon>Vertebrata</taxon>
        <taxon>Euteleostomi</taxon>
        <taxon>Actinopterygii</taxon>
        <taxon>Neopterygii</taxon>
        <taxon>Teleostei</taxon>
        <taxon>Osteoglossocephala</taxon>
        <taxon>Osteoglossomorpha</taxon>
        <taxon>Osteoglossiformes</taxon>
        <taxon>Mormyridae</taxon>
        <taxon>Paramormyrops</taxon>
    </lineage>
</organism>
<comment type="similarity">
    <text evidence="2 6">Belongs to the RRP36 family.</text>
</comment>
<name>A0A3B3RKD0_9TELE</name>
<feature type="compositionally biased region" description="Basic residues" evidence="7">
    <location>
        <begin position="317"/>
        <end position="338"/>
    </location>
</feature>
<evidence type="ECO:0000256" key="5">
    <source>
        <dbReference type="ARBA" id="ARBA00023242"/>
    </source>
</evidence>
<comment type="function">
    <text evidence="6">Component of the 90S pre-ribosome involved in the maturation of rRNAs. Required for early cleavages of the pre-RNAs in the 40S ribosomal subunit maturation pathway.</text>
</comment>
<keyword evidence="6" id="KW-0687">Ribonucleoprotein</keyword>
<evidence type="ECO:0000256" key="1">
    <source>
        <dbReference type="ARBA" id="ARBA00004604"/>
    </source>
</evidence>
<dbReference type="InterPro" id="IPR009292">
    <property type="entry name" value="RRP36"/>
</dbReference>
<dbReference type="OrthoDB" id="448446at2759"/>
<dbReference type="Proteomes" id="UP000261540">
    <property type="component" value="Unplaced"/>
</dbReference>
<keyword evidence="4 6" id="KW-0698">rRNA processing</keyword>
<evidence type="ECO:0000256" key="4">
    <source>
        <dbReference type="ARBA" id="ARBA00022552"/>
    </source>
</evidence>
<sequence length="338" mass="38685">MAPKMKAASKKRKVNRVAGAGVKGLGAIGDSDSEQELERNFALIERRDPEGRQETGGEAGDEPSGSEGCSEDGDVGEDQEVDPAETSEDDDGASEECVTDSDSDGAAGPDSEPRARQSEEDIKKELSAMSFEEIMKLQNKVGTKVFNEVAYGTKKKQGAEKGKKRLNKNRPMEVSAKQSVPFLRHVVPVKKKMPRDPRFDDLSGEYKPEIFEKTYSFIKTIKQKEKELVQKKIKKVKSMKKKEQLDHLLKRMVDQERAQKQRELQREKELEHKRRQRELVKQGHRPFFLKKSDKRKLELAEKYSDLKRSGKLENFLSKKRKRNAMKDRRKMPLHQKAQ</sequence>
<evidence type="ECO:0000313" key="8">
    <source>
        <dbReference type="Ensembl" id="ENSPKIP00000018919.1"/>
    </source>
</evidence>
<feature type="compositionally biased region" description="Basic and acidic residues" evidence="7">
    <location>
        <begin position="111"/>
        <end position="123"/>
    </location>
</feature>
<evidence type="ECO:0000256" key="2">
    <source>
        <dbReference type="ARBA" id="ARBA00009418"/>
    </source>
</evidence>
<dbReference type="KEGG" id="pki:111850782"/>
<reference evidence="8" key="1">
    <citation type="submission" date="2025-08" db="UniProtKB">
        <authorList>
            <consortium name="Ensembl"/>
        </authorList>
    </citation>
    <scope>IDENTIFICATION</scope>
</reference>
<comment type="subcellular location">
    <subcellularLocation>
        <location evidence="1 6">Nucleus</location>
        <location evidence="1 6">Nucleolus</location>
    </subcellularLocation>
</comment>
<reference evidence="8" key="2">
    <citation type="submission" date="2025-09" db="UniProtKB">
        <authorList>
            <consortium name="Ensembl"/>
        </authorList>
    </citation>
    <scope>IDENTIFICATION</scope>
</reference>
<dbReference type="Pfam" id="PF06102">
    <property type="entry name" value="RRP36"/>
    <property type="match status" value="1"/>
</dbReference>
<evidence type="ECO:0000256" key="7">
    <source>
        <dbReference type="SAM" id="MobiDB-lite"/>
    </source>
</evidence>
<dbReference type="GO" id="GO:0030686">
    <property type="term" value="C:90S preribosome"/>
    <property type="evidence" value="ECO:0007669"/>
    <property type="project" value="TreeGrafter"/>
</dbReference>
<dbReference type="GO" id="GO:0005730">
    <property type="term" value="C:nucleolus"/>
    <property type="evidence" value="ECO:0007669"/>
    <property type="project" value="UniProtKB-SubCell"/>
</dbReference>
<feature type="region of interest" description="Disordered" evidence="7">
    <location>
        <begin position="310"/>
        <end position="338"/>
    </location>
</feature>
<keyword evidence="9" id="KW-1185">Reference proteome</keyword>
<proteinExistence type="inferred from homology"/>
<feature type="region of interest" description="Disordered" evidence="7">
    <location>
        <begin position="1"/>
        <end position="123"/>
    </location>
</feature>
<feature type="compositionally biased region" description="Acidic residues" evidence="7">
    <location>
        <begin position="69"/>
        <end position="103"/>
    </location>
</feature>
<feature type="region of interest" description="Disordered" evidence="7">
    <location>
        <begin position="154"/>
        <end position="179"/>
    </location>
</feature>
<feature type="compositionally biased region" description="Basic and acidic residues" evidence="7">
    <location>
        <begin position="256"/>
        <end position="281"/>
    </location>
</feature>
<protein>
    <recommendedName>
        <fullName evidence="6">rRNA biogenesis protein RRP36</fullName>
    </recommendedName>
</protein>
<keyword evidence="5 6" id="KW-0539">Nucleus</keyword>
<dbReference type="PANTHER" id="PTHR21738">
    <property type="entry name" value="RIBOSOMAL RNA PROCESSING PROTEIN 36 HOMOLOG"/>
    <property type="match status" value="1"/>
</dbReference>
<dbReference type="GO" id="GO:0000462">
    <property type="term" value="P:maturation of SSU-rRNA from tricistronic rRNA transcript (SSU-rRNA, 5.8S rRNA, LSU-rRNA)"/>
    <property type="evidence" value="ECO:0007669"/>
    <property type="project" value="TreeGrafter"/>
</dbReference>
<accession>A0A3B3RKD0</accession>
<feature type="region of interest" description="Disordered" evidence="7">
    <location>
        <begin position="256"/>
        <end position="286"/>
    </location>
</feature>
<dbReference type="GeneTree" id="ENSGT00530000064271"/>
<evidence type="ECO:0000256" key="3">
    <source>
        <dbReference type="ARBA" id="ARBA00022517"/>
    </source>
</evidence>